<feature type="domain" description="HTH luxR-type" evidence="4">
    <location>
        <begin position="46"/>
        <end position="111"/>
    </location>
</feature>
<proteinExistence type="predicted"/>
<dbReference type="SUPFAM" id="SSF46894">
    <property type="entry name" value="C-terminal effector domain of the bipartite response regulators"/>
    <property type="match status" value="1"/>
</dbReference>
<dbReference type="CDD" id="cd06170">
    <property type="entry name" value="LuxR_C_like"/>
    <property type="match status" value="1"/>
</dbReference>
<keyword evidence="2 6" id="KW-0238">DNA-binding</keyword>
<dbReference type="PROSITE" id="PS50043">
    <property type="entry name" value="HTH_LUXR_2"/>
    <property type="match status" value="1"/>
</dbReference>
<keyword evidence="3" id="KW-0804">Transcription</keyword>
<dbReference type="GO" id="GO:0006355">
    <property type="term" value="P:regulation of DNA-templated transcription"/>
    <property type="evidence" value="ECO:0007669"/>
    <property type="project" value="InterPro"/>
</dbReference>
<dbReference type="PRINTS" id="PR00038">
    <property type="entry name" value="HTHLUXR"/>
</dbReference>
<evidence type="ECO:0000256" key="1">
    <source>
        <dbReference type="ARBA" id="ARBA00023015"/>
    </source>
</evidence>
<dbReference type="GO" id="GO:0003677">
    <property type="term" value="F:DNA binding"/>
    <property type="evidence" value="ECO:0007669"/>
    <property type="project" value="UniProtKB-KW"/>
</dbReference>
<dbReference type="AlphaFoldDB" id="A0A060ZVD7"/>
<dbReference type="HOGENOM" id="CLU_000445_90_11_11"/>
<protein>
    <submittedName>
        <fullName evidence="6">DNA-binding NarL/FixJ family response regulator</fullName>
    </submittedName>
    <submittedName>
        <fullName evidence="5">Transcriptional regulator, LuxR family protein</fullName>
    </submittedName>
</protein>
<dbReference type="InterPro" id="IPR036388">
    <property type="entry name" value="WH-like_DNA-bd_sf"/>
</dbReference>
<reference evidence="6 7" key="2">
    <citation type="submission" date="2021-03" db="EMBL/GenBank/DDBJ databases">
        <title>Genomic Encyclopedia of Type Strains, Phase IV (KMG-IV): sequencing the most valuable type-strain genomes for metagenomic binning, comparative biology and taxonomic classification.</title>
        <authorList>
            <person name="Goeker M."/>
        </authorList>
    </citation>
    <scope>NUCLEOTIDE SEQUENCE [LARGE SCALE GENOMIC DNA]</scope>
    <source>
        <strain evidence="6 7">DSM 41954</strain>
    </source>
</reference>
<dbReference type="Pfam" id="PF00196">
    <property type="entry name" value="GerE"/>
    <property type="match status" value="1"/>
</dbReference>
<dbReference type="SMART" id="SM00421">
    <property type="entry name" value="HTH_LUXR"/>
    <property type="match status" value="1"/>
</dbReference>
<dbReference type="InterPro" id="IPR039420">
    <property type="entry name" value="WalR-like"/>
</dbReference>
<dbReference type="Gene3D" id="1.10.10.10">
    <property type="entry name" value="Winged helix-like DNA-binding domain superfamily/Winged helix DNA-binding domain"/>
    <property type="match status" value="1"/>
</dbReference>
<dbReference type="PANTHER" id="PTHR43214">
    <property type="entry name" value="TWO-COMPONENT RESPONSE REGULATOR"/>
    <property type="match status" value="1"/>
</dbReference>
<keyword evidence="1" id="KW-0805">Transcription regulation</keyword>
<keyword evidence="7" id="KW-1185">Reference proteome</keyword>
<dbReference type="PANTHER" id="PTHR43214:SF24">
    <property type="entry name" value="TRANSCRIPTIONAL REGULATORY PROTEIN NARL-RELATED"/>
    <property type="match status" value="1"/>
</dbReference>
<organism evidence="5">
    <name type="scientific">Streptomyces iranensis</name>
    <dbReference type="NCBI Taxonomy" id="576784"/>
    <lineage>
        <taxon>Bacteria</taxon>
        <taxon>Bacillati</taxon>
        <taxon>Actinomycetota</taxon>
        <taxon>Actinomycetes</taxon>
        <taxon>Kitasatosporales</taxon>
        <taxon>Streptomycetaceae</taxon>
        <taxon>Streptomyces</taxon>
        <taxon>Streptomyces violaceusniger group</taxon>
    </lineage>
</organism>
<dbReference type="Proteomes" id="UP000756710">
    <property type="component" value="Unassembled WGS sequence"/>
</dbReference>
<accession>A0A060ZVD7</accession>
<dbReference type="EMBL" id="LK022848">
    <property type="protein sequence ID" value="CDR07458.1"/>
    <property type="molecule type" value="Genomic_DNA"/>
</dbReference>
<evidence type="ECO:0000259" key="4">
    <source>
        <dbReference type="PROSITE" id="PS50043"/>
    </source>
</evidence>
<evidence type="ECO:0000313" key="6">
    <source>
        <dbReference type="EMBL" id="MBP2062341.1"/>
    </source>
</evidence>
<evidence type="ECO:0000313" key="5">
    <source>
        <dbReference type="EMBL" id="CDR07458.1"/>
    </source>
</evidence>
<name>A0A060ZVD7_9ACTN</name>
<evidence type="ECO:0000256" key="3">
    <source>
        <dbReference type="ARBA" id="ARBA00023163"/>
    </source>
</evidence>
<dbReference type="InterPro" id="IPR016032">
    <property type="entry name" value="Sig_transdc_resp-reg_C-effctor"/>
</dbReference>
<dbReference type="InterPro" id="IPR000792">
    <property type="entry name" value="Tscrpt_reg_LuxR_C"/>
</dbReference>
<sequence length="113" mass="12465">MVTFTPEIFSRALFTVAAGGGSFPPALQGVLMRQVRWTHREVLTPRGLSASAVSPRELDVLRLVAEGEGLAKIAVKLSYSERTIKNVLHSLMKRMNLHNRAHLVSFAIRTGLI</sequence>
<evidence type="ECO:0000313" key="7">
    <source>
        <dbReference type="Proteomes" id="UP000756710"/>
    </source>
</evidence>
<dbReference type="EMBL" id="JAGGLR010000008">
    <property type="protein sequence ID" value="MBP2062341.1"/>
    <property type="molecule type" value="Genomic_DNA"/>
</dbReference>
<dbReference type="RefSeq" id="WP_245388058.1">
    <property type="nucleotide sequence ID" value="NZ_BAABDR010000003.1"/>
</dbReference>
<gene>
    <name evidence="6" type="ORF">J2Z30_003357</name>
    <name evidence="5" type="ORF">SIRAN4192</name>
</gene>
<evidence type="ECO:0000256" key="2">
    <source>
        <dbReference type="ARBA" id="ARBA00023125"/>
    </source>
</evidence>
<reference evidence="5" key="1">
    <citation type="submission" date="2014-05" db="EMBL/GenBank/DDBJ databases">
        <authorList>
            <person name="Horn Fabian"/>
        </authorList>
    </citation>
    <scope>NUCLEOTIDE SEQUENCE</scope>
</reference>